<organism evidence="10 11">
    <name type="scientific">Ditylenchus destructor</name>
    <dbReference type="NCBI Taxonomy" id="166010"/>
    <lineage>
        <taxon>Eukaryota</taxon>
        <taxon>Metazoa</taxon>
        <taxon>Ecdysozoa</taxon>
        <taxon>Nematoda</taxon>
        <taxon>Chromadorea</taxon>
        <taxon>Rhabditida</taxon>
        <taxon>Tylenchina</taxon>
        <taxon>Tylenchomorpha</taxon>
        <taxon>Sphaerularioidea</taxon>
        <taxon>Anguinidae</taxon>
        <taxon>Anguininae</taxon>
        <taxon>Ditylenchus</taxon>
    </lineage>
</organism>
<evidence type="ECO:0000313" key="10">
    <source>
        <dbReference type="EMBL" id="KAI1712441.1"/>
    </source>
</evidence>
<dbReference type="PANTHER" id="PTHR23137">
    <property type="entry name" value="VESICLE TRANSPORT PROTEIN-RELATED"/>
    <property type="match status" value="1"/>
</dbReference>
<comment type="similarity">
    <text evidence="8 9">Belongs to the SFT2 family.</text>
</comment>
<dbReference type="GO" id="GO:0012505">
    <property type="term" value="C:endomembrane system"/>
    <property type="evidence" value="ECO:0007669"/>
    <property type="project" value="UniProtKB-ARBA"/>
</dbReference>
<comment type="caution">
    <text evidence="9">Lacks conserved residue(s) required for the propagation of feature annotation.</text>
</comment>
<dbReference type="AlphaFoldDB" id="A0AAD4MZD8"/>
<dbReference type="Pfam" id="PF04178">
    <property type="entry name" value="Got1"/>
    <property type="match status" value="1"/>
</dbReference>
<comment type="subcellular location">
    <subcellularLocation>
        <location evidence="2 9">Membrane</location>
        <topology evidence="2 9">Multi-pass membrane protein</topology>
    </subcellularLocation>
</comment>
<keyword evidence="3 9" id="KW-0813">Transport</keyword>
<comment type="caution">
    <text evidence="10">The sequence shown here is derived from an EMBL/GenBank/DDBJ whole genome shotgun (WGS) entry which is preliminary data.</text>
</comment>
<dbReference type="Proteomes" id="UP001201812">
    <property type="component" value="Unassembled WGS sequence"/>
</dbReference>
<comment type="function">
    <text evidence="1 9">May be involved in fusion of retrograde transport vesicles derived from an endocytic compartment with the Golgi complex.</text>
</comment>
<dbReference type="GO" id="GO:0005737">
    <property type="term" value="C:cytoplasm"/>
    <property type="evidence" value="ECO:0007669"/>
    <property type="project" value="UniProtKB-ARBA"/>
</dbReference>
<reference evidence="10" key="1">
    <citation type="submission" date="2022-01" db="EMBL/GenBank/DDBJ databases">
        <title>Genome Sequence Resource for Two Populations of Ditylenchus destructor, the Migratory Endoparasitic Phytonematode.</title>
        <authorList>
            <person name="Zhang H."/>
            <person name="Lin R."/>
            <person name="Xie B."/>
        </authorList>
    </citation>
    <scope>NUCLEOTIDE SEQUENCE</scope>
    <source>
        <strain evidence="10">BazhouSP</strain>
    </source>
</reference>
<evidence type="ECO:0000256" key="9">
    <source>
        <dbReference type="RuleBase" id="RU363111"/>
    </source>
</evidence>
<accession>A0AAD4MZD8</accession>
<evidence type="ECO:0000256" key="4">
    <source>
        <dbReference type="ARBA" id="ARBA00022692"/>
    </source>
</evidence>
<evidence type="ECO:0000256" key="8">
    <source>
        <dbReference type="ARBA" id="ARBA00025800"/>
    </source>
</evidence>
<dbReference type="GO" id="GO:0015031">
    <property type="term" value="P:protein transport"/>
    <property type="evidence" value="ECO:0007669"/>
    <property type="project" value="UniProtKB-KW"/>
</dbReference>
<keyword evidence="11" id="KW-1185">Reference proteome</keyword>
<dbReference type="GO" id="GO:0016192">
    <property type="term" value="P:vesicle-mediated transport"/>
    <property type="evidence" value="ECO:0007669"/>
    <property type="project" value="InterPro"/>
</dbReference>
<gene>
    <name evidence="10" type="ORF">DdX_09527</name>
</gene>
<evidence type="ECO:0000256" key="5">
    <source>
        <dbReference type="ARBA" id="ARBA00022927"/>
    </source>
</evidence>
<dbReference type="GO" id="GO:0016020">
    <property type="term" value="C:membrane"/>
    <property type="evidence" value="ECO:0007669"/>
    <property type="project" value="UniProtKB-SubCell"/>
</dbReference>
<keyword evidence="5 9" id="KW-0653">Protein transport</keyword>
<dbReference type="PANTHER" id="PTHR23137:SF36">
    <property type="entry name" value="VESICLE TRANSPORT PROTEIN SFT2C"/>
    <property type="match status" value="1"/>
</dbReference>
<evidence type="ECO:0000256" key="2">
    <source>
        <dbReference type="ARBA" id="ARBA00004141"/>
    </source>
</evidence>
<keyword evidence="7 9" id="KW-0472">Membrane</keyword>
<protein>
    <recommendedName>
        <fullName evidence="9">Vesicle transport protein</fullName>
    </recommendedName>
</protein>
<evidence type="ECO:0000313" key="11">
    <source>
        <dbReference type="Proteomes" id="UP001201812"/>
    </source>
</evidence>
<keyword evidence="4 9" id="KW-0812">Transmembrane</keyword>
<proteinExistence type="inferred from homology"/>
<feature type="transmembrane region" description="Helical" evidence="9">
    <location>
        <begin position="106"/>
        <end position="132"/>
    </location>
</feature>
<dbReference type="InterPro" id="IPR011691">
    <property type="entry name" value="Vesicle_transpt_SFT2"/>
</dbReference>
<evidence type="ECO:0000256" key="6">
    <source>
        <dbReference type="ARBA" id="ARBA00022989"/>
    </source>
</evidence>
<evidence type="ECO:0000256" key="7">
    <source>
        <dbReference type="ARBA" id="ARBA00023136"/>
    </source>
</evidence>
<name>A0AAD4MZD8_9BILA</name>
<evidence type="ECO:0000256" key="1">
    <source>
        <dbReference type="ARBA" id="ARBA00003566"/>
    </source>
</evidence>
<dbReference type="EMBL" id="JAKKPZ010000018">
    <property type="protein sequence ID" value="KAI1712441.1"/>
    <property type="molecule type" value="Genomic_DNA"/>
</dbReference>
<sequence>MSSLSEFVNEQRNKAGGSLRSSGLTSGLGLGGMRPSFSMANIGTKIGTSFNGFFKTDGADDLEALTDTPTSSQNGQLPSSRNRRTSGWFSFASDEGVCGLNRFQRIAAFFLCLFAAMFCFASAMMLLPVLVIQTRKFAALNTLGSTFFITSFGEKHLFCFKDDSLQLYIYSQCC</sequence>
<evidence type="ECO:0000256" key="3">
    <source>
        <dbReference type="ARBA" id="ARBA00022448"/>
    </source>
</evidence>
<keyword evidence="6 9" id="KW-1133">Transmembrane helix</keyword>
<dbReference type="InterPro" id="IPR007305">
    <property type="entry name" value="Vesicle_transpt_Got1/SFT2"/>
</dbReference>